<dbReference type="Pfam" id="PF07596">
    <property type="entry name" value="SBP_bac_10"/>
    <property type="match status" value="1"/>
</dbReference>
<evidence type="ECO:0000259" key="3">
    <source>
        <dbReference type="Pfam" id="PF07596"/>
    </source>
</evidence>
<evidence type="ECO:0000313" key="5">
    <source>
        <dbReference type="Proteomes" id="UP000317093"/>
    </source>
</evidence>
<dbReference type="Pfam" id="PF07963">
    <property type="entry name" value="N_methyl"/>
    <property type="match status" value="1"/>
</dbReference>
<keyword evidence="2" id="KW-0812">Transmembrane</keyword>
<dbReference type="SUPFAM" id="SSF54523">
    <property type="entry name" value="Pili subunits"/>
    <property type="match status" value="1"/>
</dbReference>
<name>A0A518B0A6_9BACT</name>
<proteinExistence type="predicted"/>
<keyword evidence="2" id="KW-0472">Membrane</keyword>
<keyword evidence="2" id="KW-1133">Transmembrane helix</keyword>
<evidence type="ECO:0000256" key="2">
    <source>
        <dbReference type="SAM" id="Phobius"/>
    </source>
</evidence>
<dbReference type="KEGG" id="knv:Pan216_12390"/>
<gene>
    <name evidence="4" type="primary">xcpT_4</name>
    <name evidence="4" type="ORF">Pan216_12390</name>
</gene>
<dbReference type="PROSITE" id="PS00409">
    <property type="entry name" value="PROKAR_NTER_METHYL"/>
    <property type="match status" value="1"/>
</dbReference>
<reference evidence="4 5" key="1">
    <citation type="submission" date="2019-02" db="EMBL/GenBank/DDBJ databases">
        <title>Deep-cultivation of Planctomycetes and their phenomic and genomic characterization uncovers novel biology.</title>
        <authorList>
            <person name="Wiegand S."/>
            <person name="Jogler M."/>
            <person name="Boedeker C."/>
            <person name="Pinto D."/>
            <person name="Vollmers J."/>
            <person name="Rivas-Marin E."/>
            <person name="Kohn T."/>
            <person name="Peeters S.H."/>
            <person name="Heuer A."/>
            <person name="Rast P."/>
            <person name="Oberbeckmann S."/>
            <person name="Bunk B."/>
            <person name="Jeske O."/>
            <person name="Meyerdierks A."/>
            <person name="Storesund J.E."/>
            <person name="Kallscheuer N."/>
            <person name="Luecker S."/>
            <person name="Lage O.M."/>
            <person name="Pohl T."/>
            <person name="Merkel B.J."/>
            <person name="Hornburger P."/>
            <person name="Mueller R.-W."/>
            <person name="Bruemmer F."/>
            <person name="Labrenz M."/>
            <person name="Spormann A.M."/>
            <person name="Op den Camp H."/>
            <person name="Overmann J."/>
            <person name="Amann R."/>
            <person name="Jetten M.S.M."/>
            <person name="Mascher T."/>
            <person name="Medema M.H."/>
            <person name="Devos D.P."/>
            <person name="Kaster A.-K."/>
            <person name="Ovreas L."/>
            <person name="Rohde M."/>
            <person name="Galperin M.Y."/>
            <person name="Jogler C."/>
        </authorList>
    </citation>
    <scope>NUCLEOTIDE SEQUENCE [LARGE SCALE GENOMIC DNA]</scope>
    <source>
        <strain evidence="4 5">Pan216</strain>
    </source>
</reference>
<dbReference type="PANTHER" id="PTHR30093:SF2">
    <property type="entry name" value="TYPE II SECRETION SYSTEM PROTEIN H"/>
    <property type="match status" value="1"/>
</dbReference>
<dbReference type="NCBIfam" id="TIGR02532">
    <property type="entry name" value="IV_pilin_GFxxxE"/>
    <property type="match status" value="1"/>
</dbReference>
<dbReference type="EMBL" id="CP036279">
    <property type="protein sequence ID" value="QDU60400.1"/>
    <property type="molecule type" value="Genomic_DNA"/>
</dbReference>
<dbReference type="PANTHER" id="PTHR30093">
    <property type="entry name" value="GENERAL SECRETION PATHWAY PROTEIN G"/>
    <property type="match status" value="1"/>
</dbReference>
<dbReference type="InterPro" id="IPR027558">
    <property type="entry name" value="Pre_pil_HX9DG_C"/>
</dbReference>
<accession>A0A518B0A6</accession>
<evidence type="ECO:0000256" key="1">
    <source>
        <dbReference type="SAM" id="MobiDB-lite"/>
    </source>
</evidence>
<dbReference type="AlphaFoldDB" id="A0A518B0A6"/>
<feature type="domain" description="DUF1559" evidence="3">
    <location>
        <begin position="36"/>
        <end position="288"/>
    </location>
</feature>
<organism evidence="4 5">
    <name type="scientific">Kolteria novifilia</name>
    <dbReference type="NCBI Taxonomy" id="2527975"/>
    <lineage>
        <taxon>Bacteria</taxon>
        <taxon>Pseudomonadati</taxon>
        <taxon>Planctomycetota</taxon>
        <taxon>Planctomycetia</taxon>
        <taxon>Kolteriales</taxon>
        <taxon>Kolteriaceae</taxon>
        <taxon>Kolteria</taxon>
    </lineage>
</organism>
<keyword evidence="5" id="KW-1185">Reference proteome</keyword>
<dbReference type="Proteomes" id="UP000317093">
    <property type="component" value="Chromosome"/>
</dbReference>
<protein>
    <submittedName>
        <fullName evidence="4">Type II secretion system protein G</fullName>
    </submittedName>
</protein>
<dbReference type="InterPro" id="IPR045584">
    <property type="entry name" value="Pilin-like"/>
</dbReference>
<feature type="transmembrane region" description="Helical" evidence="2">
    <location>
        <begin position="12"/>
        <end position="35"/>
    </location>
</feature>
<dbReference type="Gene3D" id="3.30.700.10">
    <property type="entry name" value="Glycoprotein, Type 4 Pilin"/>
    <property type="match status" value="1"/>
</dbReference>
<dbReference type="InterPro" id="IPR011453">
    <property type="entry name" value="DUF1559"/>
</dbReference>
<feature type="region of interest" description="Disordered" evidence="1">
    <location>
        <begin position="147"/>
        <end position="167"/>
    </location>
</feature>
<evidence type="ECO:0000313" key="4">
    <source>
        <dbReference type="EMBL" id="QDU60400.1"/>
    </source>
</evidence>
<sequence>MSKEPLRRWAGFTLVELLVVIAIIGVLVALLLPAVQQAREAARRIRCKNNFKQIGVALHSYHASYGLFPLSDHRDSGRGCSGSEWSVSQVYRFAWGAHLLPFLDRTATYEKINFSINYNVSPSKAIDAVGASVGVFLCPSDPQRDPRCNRTGAINNGGPSNKDDLGRTNMAGVADSRTWECASSWGRTDGDGVLFNNSSTSLGDIADGSKNTLMVGEVTGSSPGSYDGNYWSVVNHFDTAGGINGPNTLPGGGVWNFARQEFSSYHPGGAHFLLGDGSVQFVSDSIDIGMLEALTTRAGNEVINQGF</sequence>
<dbReference type="InterPro" id="IPR012902">
    <property type="entry name" value="N_methyl_site"/>
</dbReference>
<dbReference type="NCBIfam" id="TIGR04294">
    <property type="entry name" value="pre_pil_HX9DG"/>
    <property type="match status" value="1"/>
</dbReference>
<dbReference type="RefSeq" id="WP_419193311.1">
    <property type="nucleotide sequence ID" value="NZ_CP036279.1"/>
</dbReference>